<keyword evidence="4" id="KW-1185">Reference proteome</keyword>
<dbReference type="PROSITE" id="PS00061">
    <property type="entry name" value="ADH_SHORT"/>
    <property type="match status" value="1"/>
</dbReference>
<evidence type="ECO:0000313" key="3">
    <source>
        <dbReference type="EMBL" id="TDE41146.1"/>
    </source>
</evidence>
<dbReference type="AlphaFoldDB" id="A0A4V2Z8P8"/>
<dbReference type="Gene3D" id="3.40.50.720">
    <property type="entry name" value="NAD(P)-binding Rossmann-like Domain"/>
    <property type="match status" value="1"/>
</dbReference>
<dbReference type="PANTHER" id="PTHR43639:SF1">
    <property type="entry name" value="SHORT-CHAIN DEHYDROGENASE_REDUCTASE FAMILY PROTEIN"/>
    <property type="match status" value="1"/>
</dbReference>
<dbReference type="InterPro" id="IPR020904">
    <property type="entry name" value="Sc_DH/Rdtase_CS"/>
</dbReference>
<dbReference type="Proteomes" id="UP000294662">
    <property type="component" value="Unassembled WGS sequence"/>
</dbReference>
<proteinExistence type="inferred from homology"/>
<comment type="caution">
    <text evidence="3">The sequence shown here is derived from an EMBL/GenBank/DDBJ whole genome shotgun (WGS) entry which is preliminary data.</text>
</comment>
<dbReference type="EMBL" id="SMFP01000001">
    <property type="protein sequence ID" value="TDE41146.1"/>
    <property type="molecule type" value="Genomic_DNA"/>
</dbReference>
<dbReference type="EC" id="1.1.1.47" evidence="3"/>
<dbReference type="PRINTS" id="PR00081">
    <property type="entry name" value="GDHRDH"/>
</dbReference>
<dbReference type="RefSeq" id="WP_132827136.1">
    <property type="nucleotide sequence ID" value="NZ_SMFP01000001.1"/>
</dbReference>
<evidence type="ECO:0000256" key="1">
    <source>
        <dbReference type="ARBA" id="ARBA00006484"/>
    </source>
</evidence>
<dbReference type="InterPro" id="IPR036291">
    <property type="entry name" value="NAD(P)-bd_dom_sf"/>
</dbReference>
<dbReference type="FunFam" id="3.40.50.720:FF:000084">
    <property type="entry name" value="Short-chain dehydrogenase reductase"/>
    <property type="match status" value="1"/>
</dbReference>
<reference evidence="3 4" key="1">
    <citation type="submission" date="2019-03" db="EMBL/GenBank/DDBJ databases">
        <authorList>
            <person name="Zhang S."/>
        </authorList>
    </citation>
    <scope>NUCLEOTIDE SEQUENCE [LARGE SCALE GENOMIC DNA]</scope>
    <source>
        <strain evidence="3 4">S4J41</strain>
    </source>
</reference>
<sequence length="249" mass="26009">MRIPGKVAVITGAGSGFGEGIAKRFAQEGAKVVVADINGESAKRVADEIGDAAVAITTDVTSRSDTKAMIDLAVEKFGRLDCLINNAGYTSRNGSLMDVDDKTFDRIFDVNVKAIYLATQVGVPVLRKFGGGTIINVASIGALRPRPGLVWYNGSKGAALNMTKGMAVELAPDGIRVNALCPVLAETGLLEEFMGKEDTPENRTAFLATIPLGRLGRPSDVAGAALYLCSDDAEFITGVSLEVDGGRGV</sequence>
<gene>
    <name evidence="3" type="ORF">E1B25_02760</name>
</gene>
<dbReference type="GO" id="GO:0047936">
    <property type="term" value="F:glucose 1-dehydrogenase [NAD(P)+] activity"/>
    <property type="evidence" value="ECO:0007669"/>
    <property type="project" value="UniProtKB-EC"/>
</dbReference>
<dbReference type="OrthoDB" id="9797020at2"/>
<name>A0A4V2Z8P8_9RHOB</name>
<protein>
    <submittedName>
        <fullName evidence="3">Glucose 1-dehydrogenase</fullName>
        <ecNumber evidence="3">1.1.1.47</ecNumber>
    </submittedName>
</protein>
<evidence type="ECO:0000256" key="2">
    <source>
        <dbReference type="ARBA" id="ARBA00023002"/>
    </source>
</evidence>
<dbReference type="Pfam" id="PF13561">
    <property type="entry name" value="adh_short_C2"/>
    <property type="match status" value="1"/>
</dbReference>
<evidence type="ECO:0000313" key="4">
    <source>
        <dbReference type="Proteomes" id="UP000294662"/>
    </source>
</evidence>
<dbReference type="PRINTS" id="PR00080">
    <property type="entry name" value="SDRFAMILY"/>
</dbReference>
<organism evidence="3 4">
    <name type="scientific">Antarcticimicrobium sediminis</name>
    <dbReference type="NCBI Taxonomy" id="2546227"/>
    <lineage>
        <taxon>Bacteria</taxon>
        <taxon>Pseudomonadati</taxon>
        <taxon>Pseudomonadota</taxon>
        <taxon>Alphaproteobacteria</taxon>
        <taxon>Rhodobacterales</taxon>
        <taxon>Paracoccaceae</taxon>
        <taxon>Antarcticimicrobium</taxon>
    </lineage>
</organism>
<keyword evidence="2 3" id="KW-0560">Oxidoreductase</keyword>
<dbReference type="SUPFAM" id="SSF51735">
    <property type="entry name" value="NAD(P)-binding Rossmann-fold domains"/>
    <property type="match status" value="1"/>
</dbReference>
<dbReference type="InterPro" id="IPR002347">
    <property type="entry name" value="SDR_fam"/>
</dbReference>
<dbReference type="PANTHER" id="PTHR43639">
    <property type="entry name" value="OXIDOREDUCTASE, SHORT-CHAIN DEHYDROGENASE/REDUCTASE FAMILY (AFU_ORTHOLOGUE AFUA_5G02870)"/>
    <property type="match status" value="1"/>
</dbReference>
<dbReference type="NCBIfam" id="NF005559">
    <property type="entry name" value="PRK07231.1"/>
    <property type="match status" value="1"/>
</dbReference>
<accession>A0A4V2Z8P8</accession>
<comment type="similarity">
    <text evidence="1">Belongs to the short-chain dehydrogenases/reductases (SDR) family.</text>
</comment>